<dbReference type="RefSeq" id="WP_185104584.1">
    <property type="nucleotide sequence ID" value="NZ_BAAAXY010000014.1"/>
</dbReference>
<keyword evidence="2" id="KW-0413">Isomerase</keyword>
<evidence type="ECO:0000313" key="2">
    <source>
        <dbReference type="EMBL" id="MBB6550287.1"/>
    </source>
</evidence>
<dbReference type="SUPFAM" id="SSF53254">
    <property type="entry name" value="Phosphoglycerate mutase-like"/>
    <property type="match status" value="1"/>
</dbReference>
<dbReference type="Pfam" id="PF00300">
    <property type="entry name" value="His_Phos_1"/>
    <property type="match status" value="1"/>
</dbReference>
<evidence type="ECO:0000256" key="1">
    <source>
        <dbReference type="ARBA" id="ARBA00022801"/>
    </source>
</evidence>
<comment type="caution">
    <text evidence="2">The sequence shown here is derived from an EMBL/GenBank/DDBJ whole genome shotgun (WGS) entry which is preliminary data.</text>
</comment>
<sequence length="205" mass="21956">MTTRHLYLARHGAADAFGELTGEGRRQAALLGERLAAVPVDAVWHSPLPRAVASAQELARHLPDVPVAEAAELIDHVPYVPAAAETPPAWAGFFDGYDDAEAESGAKLAEALVARFANVPEPDAEGARPDSHEVLVTHAFQIAWLVRHALDAPPSRWLGLNSGNTALTVIQYRTGLPPAIVMFNDMSHLPADLRWTGFPAGGVRL</sequence>
<gene>
    <name evidence="2" type="ORF">HD593_005082</name>
</gene>
<dbReference type="InterPro" id="IPR013078">
    <property type="entry name" value="His_Pase_superF_clade-1"/>
</dbReference>
<accession>A0A7X0NV98</accession>
<dbReference type="SMART" id="SM00855">
    <property type="entry name" value="PGAM"/>
    <property type="match status" value="1"/>
</dbReference>
<dbReference type="EMBL" id="JACHMI010000001">
    <property type="protein sequence ID" value="MBB6550287.1"/>
    <property type="molecule type" value="Genomic_DNA"/>
</dbReference>
<dbReference type="GO" id="GO:0016787">
    <property type="term" value="F:hydrolase activity"/>
    <property type="evidence" value="ECO:0007669"/>
    <property type="project" value="UniProtKB-KW"/>
</dbReference>
<dbReference type="Gene3D" id="3.40.50.1240">
    <property type="entry name" value="Phosphoglycerate mutase-like"/>
    <property type="match status" value="1"/>
</dbReference>
<dbReference type="PANTHER" id="PTHR20935:SF0">
    <property type="entry name" value="SERINE_THREONINE-PROTEIN PHOSPHATASE PGAM5, MITOCHONDRIAL"/>
    <property type="match status" value="1"/>
</dbReference>
<dbReference type="PANTHER" id="PTHR20935">
    <property type="entry name" value="PHOSPHOGLYCERATE MUTASE-RELATED"/>
    <property type="match status" value="1"/>
</dbReference>
<dbReference type="EC" id="5.4.2.12" evidence="2"/>
<dbReference type="GO" id="GO:0004619">
    <property type="term" value="F:phosphoglycerate mutase activity"/>
    <property type="evidence" value="ECO:0007669"/>
    <property type="project" value="UniProtKB-EC"/>
</dbReference>
<keyword evidence="3" id="KW-1185">Reference proteome</keyword>
<evidence type="ECO:0000313" key="3">
    <source>
        <dbReference type="Proteomes" id="UP000565579"/>
    </source>
</evidence>
<reference evidence="2 3" key="1">
    <citation type="submission" date="2020-08" db="EMBL/GenBank/DDBJ databases">
        <title>Sequencing the genomes of 1000 actinobacteria strains.</title>
        <authorList>
            <person name="Klenk H.-P."/>
        </authorList>
    </citation>
    <scope>NUCLEOTIDE SEQUENCE [LARGE SCALE GENOMIC DNA]</scope>
    <source>
        <strain evidence="2 3">DSM 43768</strain>
    </source>
</reference>
<keyword evidence="1" id="KW-0378">Hydrolase</keyword>
<proteinExistence type="predicted"/>
<dbReference type="InterPro" id="IPR029033">
    <property type="entry name" value="His_PPase_superfam"/>
</dbReference>
<organism evidence="2 3">
    <name type="scientific">Nonomuraea rubra</name>
    <dbReference type="NCBI Taxonomy" id="46180"/>
    <lineage>
        <taxon>Bacteria</taxon>
        <taxon>Bacillati</taxon>
        <taxon>Actinomycetota</taxon>
        <taxon>Actinomycetes</taxon>
        <taxon>Streptosporangiales</taxon>
        <taxon>Streptosporangiaceae</taxon>
        <taxon>Nonomuraea</taxon>
    </lineage>
</organism>
<name>A0A7X0NV98_9ACTN</name>
<dbReference type="Proteomes" id="UP000565579">
    <property type="component" value="Unassembled WGS sequence"/>
</dbReference>
<protein>
    <submittedName>
        <fullName evidence="2">Putative phosphoglycerate mutase</fullName>
        <ecNumber evidence="2">5.4.2.12</ecNumber>
    </submittedName>
</protein>
<dbReference type="InterPro" id="IPR051021">
    <property type="entry name" value="Mito_Ser/Thr_phosphatase"/>
</dbReference>
<dbReference type="AlphaFoldDB" id="A0A7X0NV98"/>
<dbReference type="CDD" id="cd07067">
    <property type="entry name" value="HP_PGM_like"/>
    <property type="match status" value="1"/>
</dbReference>